<dbReference type="PANTHER" id="PTHR46091">
    <property type="entry name" value="BLR7054 PROTEIN"/>
    <property type="match status" value="1"/>
</dbReference>
<proteinExistence type="predicted"/>
<dbReference type="InterPro" id="IPR036188">
    <property type="entry name" value="FAD/NAD-bd_sf"/>
</dbReference>
<dbReference type="InterPro" id="IPR052206">
    <property type="entry name" value="Retinol_saturase"/>
</dbReference>
<evidence type="ECO:0000313" key="8">
    <source>
        <dbReference type="EMBL" id="PVY42049.1"/>
    </source>
</evidence>
<dbReference type="Pfam" id="PF01593">
    <property type="entry name" value="Amino_oxidase"/>
    <property type="match status" value="1"/>
</dbReference>
<dbReference type="AlphaFoldDB" id="A0A2U1B033"/>
<evidence type="ECO:0000256" key="2">
    <source>
        <dbReference type="ARBA" id="ARBA00022729"/>
    </source>
</evidence>
<sequence>MGHSGVHSVVVGGGIGGMSMALLLAAAGRRVTLLEACPKIGGFMQRFRRGGVPFDTGFHFTGGFENVLAQMLQVLGIDDMVKEAPFRSRIFFGESGRRLELPGGGVDALADYLASEFPEKRDAVYGYYKCEKAVVEHTPMFDLRDRDLAEKLMLNEYDLMTLDEFFDRLGVAGELRAALGSAAMCHGTPPCESSVTNHCRVSFGLGNHIARVERGGDAFIDGFRREAEKLGIEVRTGVRIAKCPEVVGRRECRRAVLSDGSELEFDDAFLAIHPKAILELLPPEAVNAFFRRRVGEMEDSCGFFTVSGVIDPAAEAVPELTSYLSTPDLNRILLPGGGGTGTGMVIAEERDAAGKPVRTFTAFGSVWPEATARWSEKRDAAYFEYKERYAQKIYDEVYRVYPGLRGRIDWRATSSLLTCRDYAPPTGCAYGVRQKLGCSRIFGRLPVRNFYAIGQSALIPGMLGTMMASFLMFRQVAGEAAYWKLIEARLR</sequence>
<comment type="caution">
    <text evidence="8">The sequence shown here is derived from an EMBL/GenBank/DDBJ whole genome shotgun (WGS) entry which is preliminary data.</text>
</comment>
<evidence type="ECO:0000259" key="7">
    <source>
        <dbReference type="Pfam" id="PF01593"/>
    </source>
</evidence>
<dbReference type="EMBL" id="QEKH01000012">
    <property type="protein sequence ID" value="PVY42049.1"/>
    <property type="molecule type" value="Genomic_DNA"/>
</dbReference>
<dbReference type="GeneID" id="78295196"/>
<keyword evidence="6" id="KW-0472">Membrane</keyword>
<dbReference type="OrthoDB" id="9794630at2"/>
<evidence type="ECO:0000256" key="4">
    <source>
        <dbReference type="ARBA" id="ARBA00022857"/>
    </source>
</evidence>
<accession>A0A2U1B033</accession>
<dbReference type="RefSeq" id="WP_116883889.1">
    <property type="nucleotide sequence ID" value="NZ_CABMMC010000069.1"/>
</dbReference>
<dbReference type="Gene3D" id="3.50.50.60">
    <property type="entry name" value="FAD/NAD(P)-binding domain"/>
    <property type="match status" value="1"/>
</dbReference>
<evidence type="ECO:0000256" key="6">
    <source>
        <dbReference type="SAM" id="Phobius"/>
    </source>
</evidence>
<evidence type="ECO:0000256" key="3">
    <source>
        <dbReference type="ARBA" id="ARBA00022827"/>
    </source>
</evidence>
<keyword evidence="1" id="KW-0285">Flavoprotein</keyword>
<organism evidence="8 9">
    <name type="scientific">Victivallis vadensis</name>
    <dbReference type="NCBI Taxonomy" id="172901"/>
    <lineage>
        <taxon>Bacteria</taxon>
        <taxon>Pseudomonadati</taxon>
        <taxon>Lentisphaerota</taxon>
        <taxon>Lentisphaeria</taxon>
        <taxon>Victivallales</taxon>
        <taxon>Victivallaceae</taxon>
        <taxon>Victivallis</taxon>
    </lineage>
</organism>
<keyword evidence="9" id="KW-1185">Reference proteome</keyword>
<keyword evidence="4" id="KW-0521">NADP</keyword>
<name>A0A2U1B033_9BACT</name>
<protein>
    <submittedName>
        <fullName evidence="8">Phytoene dehydrogenase-like protein</fullName>
    </submittedName>
</protein>
<gene>
    <name evidence="8" type="ORF">C8D82_11246</name>
</gene>
<evidence type="ECO:0000313" key="9">
    <source>
        <dbReference type="Proteomes" id="UP000245959"/>
    </source>
</evidence>
<evidence type="ECO:0000256" key="5">
    <source>
        <dbReference type="ARBA" id="ARBA00023027"/>
    </source>
</evidence>
<dbReference type="SUPFAM" id="SSF51905">
    <property type="entry name" value="FAD/NAD(P)-binding domain"/>
    <property type="match status" value="1"/>
</dbReference>
<dbReference type="PANTHER" id="PTHR46091:SF3">
    <property type="entry name" value="AMINE OXIDASE DOMAIN-CONTAINING PROTEIN"/>
    <property type="match status" value="1"/>
</dbReference>
<feature type="transmembrane region" description="Helical" evidence="6">
    <location>
        <begin position="6"/>
        <end position="26"/>
    </location>
</feature>
<keyword evidence="5" id="KW-0520">NAD</keyword>
<keyword evidence="6" id="KW-1133">Transmembrane helix</keyword>
<dbReference type="Proteomes" id="UP000245959">
    <property type="component" value="Unassembled WGS sequence"/>
</dbReference>
<dbReference type="InterPro" id="IPR002937">
    <property type="entry name" value="Amino_oxidase"/>
</dbReference>
<keyword evidence="6" id="KW-0812">Transmembrane</keyword>
<dbReference type="GO" id="GO:0016491">
    <property type="term" value="F:oxidoreductase activity"/>
    <property type="evidence" value="ECO:0007669"/>
    <property type="project" value="InterPro"/>
</dbReference>
<feature type="transmembrane region" description="Helical" evidence="6">
    <location>
        <begin position="450"/>
        <end position="473"/>
    </location>
</feature>
<keyword evidence="2" id="KW-0732">Signal</keyword>
<keyword evidence="3" id="KW-0274">FAD</keyword>
<evidence type="ECO:0000256" key="1">
    <source>
        <dbReference type="ARBA" id="ARBA00022630"/>
    </source>
</evidence>
<reference evidence="8 9" key="1">
    <citation type="submission" date="2018-04" db="EMBL/GenBank/DDBJ databases">
        <title>Genomic Encyclopedia of Type Strains, Phase IV (KMG-IV): sequencing the most valuable type-strain genomes for metagenomic binning, comparative biology and taxonomic classification.</title>
        <authorList>
            <person name="Goeker M."/>
        </authorList>
    </citation>
    <scope>NUCLEOTIDE SEQUENCE [LARGE SCALE GENOMIC DNA]</scope>
    <source>
        <strain evidence="8 9">DSM 14823</strain>
    </source>
</reference>
<feature type="domain" description="Amine oxidase" evidence="7">
    <location>
        <begin position="15"/>
        <end position="289"/>
    </location>
</feature>